<dbReference type="PROSITE" id="PS00678">
    <property type="entry name" value="WD_REPEATS_1"/>
    <property type="match status" value="1"/>
</dbReference>
<evidence type="ECO:0000313" key="5">
    <source>
        <dbReference type="Proteomes" id="UP001596364"/>
    </source>
</evidence>
<dbReference type="PROSITE" id="PS51257">
    <property type="entry name" value="PROKAR_LIPOPROTEIN"/>
    <property type="match status" value="1"/>
</dbReference>
<dbReference type="PANTHER" id="PTHR19879:SF9">
    <property type="entry name" value="TRANSCRIPTION INITIATION FACTOR TFIID SUBUNIT 5"/>
    <property type="match status" value="1"/>
</dbReference>
<dbReference type="InterPro" id="IPR001680">
    <property type="entry name" value="WD40_rpt"/>
</dbReference>
<evidence type="ECO:0000313" key="4">
    <source>
        <dbReference type="EMBL" id="MFC6438615.1"/>
    </source>
</evidence>
<dbReference type="InterPro" id="IPR019775">
    <property type="entry name" value="WD40_repeat_CS"/>
</dbReference>
<keyword evidence="1 3" id="KW-0853">WD repeat</keyword>
<dbReference type="PROSITE" id="PS50082">
    <property type="entry name" value="WD_REPEATS_2"/>
    <property type="match status" value="3"/>
</dbReference>
<gene>
    <name evidence="4" type="ORF">ACFP85_00375</name>
</gene>
<dbReference type="Pfam" id="PF00400">
    <property type="entry name" value="WD40"/>
    <property type="match status" value="3"/>
</dbReference>
<feature type="repeat" description="WD" evidence="3">
    <location>
        <begin position="155"/>
        <end position="196"/>
    </location>
</feature>
<feature type="repeat" description="WD" evidence="3">
    <location>
        <begin position="196"/>
        <end position="237"/>
    </location>
</feature>
<accession>A0ABW1XF34</accession>
<dbReference type="SMART" id="SM00320">
    <property type="entry name" value="WD40"/>
    <property type="match status" value="6"/>
</dbReference>
<dbReference type="Proteomes" id="UP001596364">
    <property type="component" value="Unassembled WGS sequence"/>
</dbReference>
<keyword evidence="5" id="KW-1185">Reference proteome</keyword>
<reference evidence="5" key="1">
    <citation type="journal article" date="2019" name="Int. J. Syst. Evol. Microbiol.">
        <title>The Global Catalogue of Microorganisms (GCM) 10K type strain sequencing project: providing services to taxonomists for standard genome sequencing and annotation.</title>
        <authorList>
            <consortium name="The Broad Institute Genomics Platform"/>
            <consortium name="The Broad Institute Genome Sequencing Center for Infectious Disease"/>
            <person name="Wu L."/>
            <person name="Ma J."/>
        </authorList>
    </citation>
    <scope>NUCLEOTIDE SEQUENCE [LARGE SCALE GENOMIC DNA]</scope>
    <source>
        <strain evidence="5">CGMCC 1.16031</strain>
    </source>
</reference>
<evidence type="ECO:0000256" key="2">
    <source>
        <dbReference type="ARBA" id="ARBA00022737"/>
    </source>
</evidence>
<protein>
    <submittedName>
        <fullName evidence="4">WD40 repeat domain-containing protein</fullName>
    </submittedName>
</protein>
<proteinExistence type="predicted"/>
<dbReference type="InterPro" id="IPR015943">
    <property type="entry name" value="WD40/YVTN_repeat-like_dom_sf"/>
</dbReference>
<dbReference type="SUPFAM" id="SSF50998">
    <property type="entry name" value="Quinoprotein alcohol dehydrogenase-like"/>
    <property type="match status" value="1"/>
</dbReference>
<dbReference type="PROSITE" id="PS50294">
    <property type="entry name" value="WD_REPEATS_REGION"/>
    <property type="match status" value="1"/>
</dbReference>
<dbReference type="Gene3D" id="2.130.10.10">
    <property type="entry name" value="YVTN repeat-like/Quinoprotein amine dehydrogenase"/>
    <property type="match status" value="2"/>
</dbReference>
<dbReference type="InterPro" id="IPR011047">
    <property type="entry name" value="Quinoprotein_ADH-like_sf"/>
</dbReference>
<comment type="caution">
    <text evidence="4">The sequence shown here is derived from an EMBL/GenBank/DDBJ whole genome shotgun (WGS) entry which is preliminary data.</text>
</comment>
<sequence>MRGFYLLCLLSATLLGCTVAEKVPLSRNVHSEEGALAADISDDGTLAIISGLNNGIKIWDLATNTERFNWAMQGDDPNVVGLVRLSFDKQYAVTADMESFALWSLQSGEPEGLWRIDEASIRDIAVSNNGRAVLVGRANGKVMFFEPRTGRRLEFLGHTEKVNSLDLSPNGRYALSGGNDYTVYLWDTQTGQVIHAFNHSSRVTKVALDPRGRYAFTADSRKGARIWNVQTGEEISELRYIERQKIFSDAVFSPDGQYLLTGSPTRRVSLWRVEDGTLLKEWEVKPKDGPAPQSAVVYAVGFMDNQRIISESSSGLAEVWSLED</sequence>
<dbReference type="PANTHER" id="PTHR19879">
    <property type="entry name" value="TRANSCRIPTION INITIATION FACTOR TFIID"/>
    <property type="match status" value="1"/>
</dbReference>
<dbReference type="RefSeq" id="WP_131259496.1">
    <property type="nucleotide sequence ID" value="NZ_JBHSUS010000001.1"/>
</dbReference>
<evidence type="ECO:0000256" key="1">
    <source>
        <dbReference type="ARBA" id="ARBA00022574"/>
    </source>
</evidence>
<keyword evidence="2" id="KW-0677">Repeat</keyword>
<organism evidence="4 5">
    <name type="scientific">Pseudobowmanella zhangzhouensis</name>
    <dbReference type="NCBI Taxonomy" id="1537679"/>
    <lineage>
        <taxon>Bacteria</taxon>
        <taxon>Pseudomonadati</taxon>
        <taxon>Pseudomonadota</taxon>
        <taxon>Gammaproteobacteria</taxon>
        <taxon>Alteromonadales</taxon>
        <taxon>Alteromonadaceae</taxon>
    </lineage>
</organism>
<evidence type="ECO:0000256" key="3">
    <source>
        <dbReference type="PROSITE-ProRule" id="PRU00221"/>
    </source>
</evidence>
<dbReference type="EMBL" id="JBHSUS010000001">
    <property type="protein sequence ID" value="MFC6438615.1"/>
    <property type="molecule type" value="Genomic_DNA"/>
</dbReference>
<name>A0ABW1XF34_9ALTE</name>
<feature type="repeat" description="WD" evidence="3">
    <location>
        <begin position="252"/>
        <end position="281"/>
    </location>
</feature>